<dbReference type="Proteomes" id="UP001592531">
    <property type="component" value="Unassembled WGS sequence"/>
</dbReference>
<name>A0ABV6W5N2_9ACTN</name>
<dbReference type="InterPro" id="IPR007969">
    <property type="entry name" value="DUF732"/>
</dbReference>
<accession>A0ABV6W5N2</accession>
<protein>
    <submittedName>
        <fullName evidence="3">DUF732 domain-containing protein</fullName>
    </submittedName>
</protein>
<keyword evidence="1" id="KW-0732">Signal</keyword>
<evidence type="ECO:0000313" key="4">
    <source>
        <dbReference type="Proteomes" id="UP001592531"/>
    </source>
</evidence>
<dbReference type="InterPro" id="IPR006311">
    <property type="entry name" value="TAT_signal"/>
</dbReference>
<comment type="caution">
    <text evidence="3">The sequence shown here is derived from an EMBL/GenBank/DDBJ whole genome shotgun (WGS) entry which is preliminary data.</text>
</comment>
<dbReference type="RefSeq" id="WP_380544182.1">
    <property type="nucleotide sequence ID" value="NZ_JBHFAB010000037.1"/>
</dbReference>
<reference evidence="3 4" key="1">
    <citation type="submission" date="2024-09" db="EMBL/GenBank/DDBJ databases">
        <authorList>
            <person name="Lee S.D."/>
        </authorList>
    </citation>
    <scope>NUCLEOTIDE SEQUENCE [LARGE SCALE GENOMIC DNA]</scope>
    <source>
        <strain evidence="3 4">N8-3</strain>
    </source>
</reference>
<evidence type="ECO:0000259" key="2">
    <source>
        <dbReference type="Pfam" id="PF05305"/>
    </source>
</evidence>
<proteinExistence type="predicted"/>
<organism evidence="3 4">
    <name type="scientific">Streptacidiphilus cavernicola</name>
    <dbReference type="NCBI Taxonomy" id="3342716"/>
    <lineage>
        <taxon>Bacteria</taxon>
        <taxon>Bacillati</taxon>
        <taxon>Actinomycetota</taxon>
        <taxon>Actinomycetes</taxon>
        <taxon>Kitasatosporales</taxon>
        <taxon>Streptomycetaceae</taxon>
        <taxon>Streptacidiphilus</taxon>
    </lineage>
</organism>
<evidence type="ECO:0000256" key="1">
    <source>
        <dbReference type="SAM" id="SignalP"/>
    </source>
</evidence>
<dbReference type="Pfam" id="PF05305">
    <property type="entry name" value="DUF732"/>
    <property type="match status" value="1"/>
</dbReference>
<keyword evidence="4" id="KW-1185">Reference proteome</keyword>
<feature type="chain" id="PRO_5045101350" evidence="1">
    <location>
        <begin position="33"/>
        <end position="137"/>
    </location>
</feature>
<dbReference type="PROSITE" id="PS51257">
    <property type="entry name" value="PROKAR_LIPOPROTEIN"/>
    <property type="match status" value="1"/>
</dbReference>
<gene>
    <name evidence="3" type="ORF">ACEZDE_32235</name>
</gene>
<dbReference type="PROSITE" id="PS51318">
    <property type="entry name" value="TAT"/>
    <property type="match status" value="1"/>
</dbReference>
<sequence>MSNRQRARLLTTAVAIAAGLATVTGCSRSAGAASAPSPNAAAISAYISDMRSLTATTLPDAQRFSPNQSSDTQLIALGEQTCTDLQDHKPIDVVGLLEKKGWSRNDAGDIVMGATRKNTLCPDQYQAVNAMISAAGG</sequence>
<feature type="domain" description="DUF732" evidence="2">
    <location>
        <begin position="68"/>
        <end position="123"/>
    </location>
</feature>
<dbReference type="EMBL" id="JBHFAB010000037">
    <property type="protein sequence ID" value="MFC1421276.1"/>
    <property type="molecule type" value="Genomic_DNA"/>
</dbReference>
<evidence type="ECO:0000313" key="3">
    <source>
        <dbReference type="EMBL" id="MFC1421276.1"/>
    </source>
</evidence>
<feature type="signal peptide" evidence="1">
    <location>
        <begin position="1"/>
        <end position="32"/>
    </location>
</feature>